<dbReference type="eggNOG" id="ENOG5030AUS">
    <property type="taxonomic scope" value="Bacteria"/>
</dbReference>
<dbReference type="Proteomes" id="UP000030518">
    <property type="component" value="Unassembled WGS sequence"/>
</dbReference>
<gene>
    <name evidence="1" type="ORF">LF41_2268</name>
</gene>
<dbReference type="EMBL" id="JRKJ01000005">
    <property type="protein sequence ID" value="KGQ19766.1"/>
    <property type="molecule type" value="Genomic_DNA"/>
</dbReference>
<organism evidence="1 2">
    <name type="scientific">Lysobacter dokdonensis DS-58</name>
    <dbReference type="NCBI Taxonomy" id="1300345"/>
    <lineage>
        <taxon>Bacteria</taxon>
        <taxon>Pseudomonadati</taxon>
        <taxon>Pseudomonadota</taxon>
        <taxon>Gammaproteobacteria</taxon>
        <taxon>Lysobacterales</taxon>
        <taxon>Lysobacteraceae</taxon>
        <taxon>Noviluteimonas</taxon>
    </lineage>
</organism>
<dbReference type="AlphaFoldDB" id="A0A0A2WHV8"/>
<dbReference type="RefSeq" id="WP_036166532.1">
    <property type="nucleotide sequence ID" value="NZ_JRKJ01000005.1"/>
</dbReference>
<sequence length="151" mass="16109">MSQNLVSITITPEQQATVLQALAQIEAVLKDLITLAPPQRKKMKYMGSKSVDFTRTTIRTASSNPDVLPPNLDIAGAEADVAALDMLLPIMERVSQLSQRIDDTVAALGSDSFATARKAYAQLKLSGLAAGLEGLVKALGGTFARPSRKKK</sequence>
<evidence type="ECO:0000313" key="1">
    <source>
        <dbReference type="EMBL" id="KGQ19766.1"/>
    </source>
</evidence>
<dbReference type="PATRIC" id="fig|1300345.3.peg.847"/>
<name>A0A0A2WHV8_9GAMM</name>
<protein>
    <submittedName>
        <fullName evidence="1">Uncharacterized protein</fullName>
    </submittedName>
</protein>
<evidence type="ECO:0000313" key="2">
    <source>
        <dbReference type="Proteomes" id="UP000030518"/>
    </source>
</evidence>
<dbReference type="STRING" id="1300345.LF41_2268"/>
<dbReference type="OrthoDB" id="5573309at2"/>
<accession>A0A0A2WHV8</accession>
<keyword evidence="2" id="KW-1185">Reference proteome</keyword>
<proteinExistence type="predicted"/>
<reference evidence="1 2" key="1">
    <citation type="submission" date="2014-09" db="EMBL/GenBank/DDBJ databases">
        <title>Genome sequences of Lysobacter dokdonensis DS-58.</title>
        <authorList>
            <person name="Kim J.F."/>
            <person name="Kwak M.-J."/>
        </authorList>
    </citation>
    <scope>NUCLEOTIDE SEQUENCE [LARGE SCALE GENOMIC DNA]</scope>
    <source>
        <strain evidence="1 2">DS-58</strain>
    </source>
</reference>
<comment type="caution">
    <text evidence="1">The sequence shown here is derived from an EMBL/GenBank/DDBJ whole genome shotgun (WGS) entry which is preliminary data.</text>
</comment>